<sequence length="128" mass="14365">MLYRIAADLVLVTHFAFILVVVAGGLAVIRYPWFAWIHVPVASWGAFVELTGRICPLTTIENFLRTQAGQEGYANSFVEQYIFPVIYPAGLTRPAQLLLAGLVVAVNVIIYTTILLRKRTVRQDENWS</sequence>
<organism evidence="2">
    <name type="scientific">uncultured Woeseiaceae bacterium</name>
    <dbReference type="NCBI Taxonomy" id="1983305"/>
    <lineage>
        <taxon>Bacteria</taxon>
        <taxon>Pseudomonadati</taxon>
        <taxon>Pseudomonadota</taxon>
        <taxon>Gammaproteobacteria</taxon>
        <taxon>Woeseiales</taxon>
        <taxon>Woeseiaceae</taxon>
        <taxon>environmental samples</taxon>
    </lineage>
</organism>
<keyword evidence="1" id="KW-1133">Transmembrane helix</keyword>
<dbReference type="EMBL" id="LR633967">
    <property type="protein sequence ID" value="VUX55461.1"/>
    <property type="molecule type" value="Genomic_DNA"/>
</dbReference>
<reference evidence="2" key="1">
    <citation type="submission" date="2019-07" db="EMBL/GenBank/DDBJ databases">
        <authorList>
            <person name="Weber M."/>
            <person name="Kostadinov I."/>
            <person name="Kostadinov D I."/>
        </authorList>
    </citation>
    <scope>NUCLEOTIDE SEQUENCE</scope>
    <source>
        <strain evidence="2">Gfbio:sag-sample-m06:053724c1-46a9-4a36-b237-ea2bf867836b</strain>
    </source>
</reference>
<feature type="transmembrane region" description="Helical" evidence="1">
    <location>
        <begin position="9"/>
        <end position="33"/>
    </location>
</feature>
<evidence type="ECO:0008006" key="3">
    <source>
        <dbReference type="Google" id="ProtNLM"/>
    </source>
</evidence>
<name>A0A7D9H5N0_9GAMM</name>
<proteinExistence type="predicted"/>
<dbReference type="Pfam" id="PF10861">
    <property type="entry name" value="DUF2784"/>
    <property type="match status" value="1"/>
</dbReference>
<evidence type="ECO:0000313" key="2">
    <source>
        <dbReference type="EMBL" id="VUX55461.1"/>
    </source>
</evidence>
<keyword evidence="1" id="KW-0812">Transmembrane</keyword>
<evidence type="ECO:0000256" key="1">
    <source>
        <dbReference type="SAM" id="Phobius"/>
    </source>
</evidence>
<dbReference type="InterPro" id="IPR021218">
    <property type="entry name" value="DUF2784"/>
</dbReference>
<protein>
    <recommendedName>
        <fullName evidence="3">DUF2784 domain-containing protein</fullName>
    </recommendedName>
</protein>
<gene>
    <name evidence="2" type="ORF">JTBM06_V1_30021</name>
</gene>
<dbReference type="AlphaFoldDB" id="A0A7D9H5N0"/>
<keyword evidence="1" id="KW-0472">Membrane</keyword>
<feature type="transmembrane region" description="Helical" evidence="1">
    <location>
        <begin position="97"/>
        <end position="116"/>
    </location>
</feature>
<accession>A0A7D9H5N0</accession>